<feature type="domain" description="Tyrosine specific protein phosphatases" evidence="4">
    <location>
        <begin position="555"/>
        <end position="620"/>
    </location>
</feature>
<dbReference type="InterPro" id="IPR000340">
    <property type="entry name" value="Dual-sp_phosphatase_cat-dom"/>
</dbReference>
<dbReference type="InterPro" id="IPR020422">
    <property type="entry name" value="TYR_PHOSPHATASE_DUAL_dom"/>
</dbReference>
<dbReference type="InterPro" id="IPR029021">
    <property type="entry name" value="Prot-tyrosine_phosphatase-like"/>
</dbReference>
<dbReference type="Proteomes" id="UP001479436">
    <property type="component" value="Unassembled WGS sequence"/>
</dbReference>
<organism evidence="5 6">
    <name type="scientific">Basidiobolus ranarum</name>
    <dbReference type="NCBI Taxonomy" id="34480"/>
    <lineage>
        <taxon>Eukaryota</taxon>
        <taxon>Fungi</taxon>
        <taxon>Fungi incertae sedis</taxon>
        <taxon>Zoopagomycota</taxon>
        <taxon>Entomophthoromycotina</taxon>
        <taxon>Basidiobolomycetes</taxon>
        <taxon>Basidiobolales</taxon>
        <taxon>Basidiobolaceae</taxon>
        <taxon>Basidiobolus</taxon>
    </lineage>
</organism>
<evidence type="ECO:0000256" key="2">
    <source>
        <dbReference type="ARBA" id="ARBA00022912"/>
    </source>
</evidence>
<dbReference type="PANTHER" id="PTHR47550:SF1">
    <property type="entry name" value="DUAL SPECIFICITY PROTEIN PHOSPHATASE PPS1"/>
    <property type="match status" value="1"/>
</dbReference>
<dbReference type="InterPro" id="IPR016130">
    <property type="entry name" value="Tyr_Pase_AS"/>
</dbReference>
<dbReference type="EMBL" id="JASJQH010000045">
    <property type="protein sequence ID" value="KAK9767924.1"/>
    <property type="molecule type" value="Genomic_DNA"/>
</dbReference>
<protein>
    <submittedName>
        <fullName evidence="5">Tyrosine/serine/threonine protein phosphatase pps1</fullName>
    </submittedName>
</protein>
<dbReference type="InterPro" id="IPR000387">
    <property type="entry name" value="Tyr_Pase_dom"/>
</dbReference>
<dbReference type="PROSITE" id="PS50054">
    <property type="entry name" value="TYR_PHOSPHATASE_DUAL"/>
    <property type="match status" value="1"/>
</dbReference>
<comment type="caution">
    <text evidence="5">The sequence shown here is derived from an EMBL/GenBank/DDBJ whole genome shotgun (WGS) entry which is preliminary data.</text>
</comment>
<keyword evidence="2" id="KW-0904">Protein phosphatase</keyword>
<reference evidence="5 6" key="1">
    <citation type="submission" date="2023-04" db="EMBL/GenBank/DDBJ databases">
        <title>Genome of Basidiobolus ranarum AG-B5.</title>
        <authorList>
            <person name="Stajich J.E."/>
            <person name="Carter-House D."/>
            <person name="Gryganskyi A."/>
        </authorList>
    </citation>
    <scope>NUCLEOTIDE SEQUENCE [LARGE SCALE GENOMIC DNA]</scope>
    <source>
        <strain evidence="5 6">AG-B5</strain>
    </source>
</reference>
<dbReference type="SUPFAM" id="SSF52799">
    <property type="entry name" value="(Phosphotyrosine protein) phosphatases II"/>
    <property type="match status" value="2"/>
</dbReference>
<dbReference type="SMART" id="SM00195">
    <property type="entry name" value="DSPc"/>
    <property type="match status" value="1"/>
</dbReference>
<dbReference type="Pfam" id="PF00782">
    <property type="entry name" value="DSPc"/>
    <property type="match status" value="1"/>
</dbReference>
<dbReference type="Gene3D" id="3.90.190.10">
    <property type="entry name" value="Protein tyrosine phosphatase superfamily"/>
    <property type="match status" value="2"/>
</dbReference>
<evidence type="ECO:0000313" key="5">
    <source>
        <dbReference type="EMBL" id="KAK9767924.1"/>
    </source>
</evidence>
<feature type="domain" description="Tyrosine-protein phosphatase" evidence="3">
    <location>
        <begin position="490"/>
        <end position="633"/>
    </location>
</feature>
<evidence type="ECO:0000259" key="4">
    <source>
        <dbReference type="PROSITE" id="PS50056"/>
    </source>
</evidence>
<feature type="domain" description="Tyrosine specific protein phosphatases" evidence="4">
    <location>
        <begin position="354"/>
        <end position="422"/>
    </location>
</feature>
<name>A0ABR2X2E1_9FUNG</name>
<accession>A0ABR2X2E1</accession>
<keyword evidence="6" id="KW-1185">Reference proteome</keyword>
<proteinExistence type="predicted"/>
<dbReference type="PROSITE" id="PS50056">
    <property type="entry name" value="TYR_PHOSPHATASE_2"/>
    <property type="match status" value="2"/>
</dbReference>
<sequence length="660" mass="74650">MVTTSEVAPKPRNYDLKSNSTFSPIPGQYPLFCNEPPVHKINTEDLVNLYNSYVSQPPPVDILFPWLHSIDLAEYEQAKLFKLSQPDVPHYRGLVLLHSSKEVTKHRLSGSVLFEEIITSSTPPSPEQLSDWTFLAPQNLVTNARTINLRNFASQPARYASISDIIVYSTEGDDSALDIAKKVSMAQLNTARRRKASKGDNGLTYNTYVVTEPFSKIEALLPNLVALDPQGHVKNYTNYWLKEREECQAFTHASEIAPNVWVGNAKDVPCSKPDELYIVPEIFNPVSSNPHDFSICLEASEFTEYPGTSAFKILAAKLAKTPPQENSNLSGPTVYARIGVGISYASESIELVTTKILNVVQFMKNQADQGRRILLYCGDGYSETSIVALTYLMFRHRLTLTQAYFVFQAKRSFSVAHHNLELLMCVEDLVWATLEAENKYQNLKLPLNNNEKNKENQYHNSHEKIFQKDLLAAKEIGSSWFYNSRFKGSFPSRISPHLYLGDLNHATNPDLLKLLGISHILSAGENTKQSTREFEILHLKNLLDDGVDTLMPHIDQCVEFIESARLAQKKVLVHCRVGVSRSATIVIAYLMKTLKKTFSEAYLMTRARRMAVIIQPNLRFIYELLMYERRLIEQGRLHYGSGSWIAVCKSIQGLNALYNI</sequence>
<evidence type="ECO:0000259" key="3">
    <source>
        <dbReference type="PROSITE" id="PS50054"/>
    </source>
</evidence>
<dbReference type="PROSITE" id="PS00383">
    <property type="entry name" value="TYR_PHOSPHATASE_1"/>
    <property type="match status" value="1"/>
</dbReference>
<gene>
    <name evidence="5" type="primary">PPS1_1</name>
    <name evidence="5" type="ORF">K7432_001846</name>
</gene>
<dbReference type="InterPro" id="IPR053239">
    <property type="entry name" value="Dual_spec_PTase"/>
</dbReference>
<dbReference type="PANTHER" id="PTHR47550">
    <property type="entry name" value="DUAL SPECIFICITY PROTEIN PHOSPHATASE PPS1"/>
    <property type="match status" value="1"/>
</dbReference>
<evidence type="ECO:0000313" key="6">
    <source>
        <dbReference type="Proteomes" id="UP001479436"/>
    </source>
</evidence>
<keyword evidence="1" id="KW-0378">Hydrolase</keyword>
<evidence type="ECO:0000256" key="1">
    <source>
        <dbReference type="ARBA" id="ARBA00022801"/>
    </source>
</evidence>